<feature type="transmembrane region" description="Helical" evidence="9">
    <location>
        <begin position="118"/>
        <end position="137"/>
    </location>
</feature>
<evidence type="ECO:0000256" key="4">
    <source>
        <dbReference type="ARBA" id="ARBA00022475"/>
    </source>
</evidence>
<keyword evidence="11" id="KW-0614">Plasmid</keyword>
<gene>
    <name evidence="11" type="ORF">MXMO3_03733</name>
</gene>
<protein>
    <submittedName>
        <fullName evidence="11">O-antigen export system permease protein RfbD</fullName>
    </submittedName>
</protein>
<name>A0A2R4MJZ4_9HYPH</name>
<feature type="transmembrane region" description="Helical" evidence="9">
    <location>
        <begin position="66"/>
        <end position="84"/>
    </location>
</feature>
<evidence type="ECO:0000256" key="7">
    <source>
        <dbReference type="ARBA" id="ARBA00023047"/>
    </source>
</evidence>
<keyword evidence="7" id="KW-0625">Polysaccharide transport</keyword>
<accession>A0A2R4MJZ4</accession>
<evidence type="ECO:0000256" key="1">
    <source>
        <dbReference type="ARBA" id="ARBA00004651"/>
    </source>
</evidence>
<evidence type="ECO:0000256" key="6">
    <source>
        <dbReference type="ARBA" id="ARBA00022989"/>
    </source>
</evidence>
<organism evidence="11 12">
    <name type="scientific">Maritalea myrionectae</name>
    <dbReference type="NCBI Taxonomy" id="454601"/>
    <lineage>
        <taxon>Bacteria</taxon>
        <taxon>Pseudomonadati</taxon>
        <taxon>Pseudomonadota</taxon>
        <taxon>Alphaproteobacteria</taxon>
        <taxon>Hyphomicrobiales</taxon>
        <taxon>Devosiaceae</taxon>
        <taxon>Maritalea</taxon>
    </lineage>
</organism>
<dbReference type="InterPro" id="IPR013525">
    <property type="entry name" value="ABC2_TM"/>
</dbReference>
<geneLocation type="plasmid" evidence="12">
    <name>phl2708y3</name>
</geneLocation>
<evidence type="ECO:0000256" key="2">
    <source>
        <dbReference type="ARBA" id="ARBA00007783"/>
    </source>
</evidence>
<dbReference type="PANTHER" id="PTHR30413:SF10">
    <property type="entry name" value="CAPSULE POLYSACCHARIDE EXPORT INNER-MEMBRANE PROTEIN CTRC"/>
    <property type="match status" value="1"/>
</dbReference>
<dbReference type="EMBL" id="CP021332">
    <property type="protein sequence ID" value="AVX06236.1"/>
    <property type="molecule type" value="Genomic_DNA"/>
</dbReference>
<sequence>MKDAIRDVIDGTKQYEFWVTFGKNDIKSRHRRSVLGQWWITLSVAVFIFAIGGLYRGAFEHENGNYLLYFSVGYIVWQFISATVNGSSQILNKSEAFIRQNFFGGYSVYLYRLVYREVLVFAHHSVIFPIVLLIVGWEHVPSVIGLLLALLGMSWVILTAFFGGIIVSIVAVRWPDFVPIIQNLVRLAFFATPIIWREGSLGATGLFVSKINPFAHYIAIVRDPLLAEGSLLNSWAYVLVFTSMVIGLAFMALGYAKRKLIFWL</sequence>
<comment type="subcellular location">
    <subcellularLocation>
        <location evidence="1">Cell membrane</location>
        <topology evidence="1">Multi-pass membrane protein</topology>
    </subcellularLocation>
</comment>
<dbReference type="AlphaFoldDB" id="A0A2R4MJZ4"/>
<keyword evidence="12" id="KW-1185">Reference proteome</keyword>
<dbReference type="PANTHER" id="PTHR30413">
    <property type="entry name" value="INNER MEMBRANE TRANSPORT PERMEASE"/>
    <property type="match status" value="1"/>
</dbReference>
<dbReference type="GO" id="GO:0140359">
    <property type="term" value="F:ABC-type transporter activity"/>
    <property type="evidence" value="ECO:0007669"/>
    <property type="project" value="InterPro"/>
</dbReference>
<feature type="transmembrane region" description="Helical" evidence="9">
    <location>
        <begin position="34"/>
        <end position="54"/>
    </location>
</feature>
<keyword evidence="4" id="KW-1003">Cell membrane</keyword>
<feature type="transmembrane region" description="Helical" evidence="9">
    <location>
        <begin position="177"/>
        <end position="196"/>
    </location>
</feature>
<dbReference type="Pfam" id="PF01061">
    <property type="entry name" value="ABC2_membrane"/>
    <property type="match status" value="1"/>
</dbReference>
<comment type="similarity">
    <text evidence="2">Belongs to the ABC-2 integral membrane protein family.</text>
</comment>
<feature type="domain" description="ABC-2 type transporter transmembrane" evidence="10">
    <location>
        <begin position="21"/>
        <end position="223"/>
    </location>
</feature>
<keyword evidence="5 9" id="KW-0812">Transmembrane</keyword>
<evidence type="ECO:0000256" key="9">
    <source>
        <dbReference type="SAM" id="Phobius"/>
    </source>
</evidence>
<dbReference type="GO" id="GO:0015774">
    <property type="term" value="P:polysaccharide transport"/>
    <property type="evidence" value="ECO:0007669"/>
    <property type="project" value="UniProtKB-KW"/>
</dbReference>
<keyword evidence="7" id="KW-0762">Sugar transport</keyword>
<evidence type="ECO:0000256" key="5">
    <source>
        <dbReference type="ARBA" id="ARBA00022692"/>
    </source>
</evidence>
<evidence type="ECO:0000256" key="8">
    <source>
        <dbReference type="ARBA" id="ARBA00023136"/>
    </source>
</evidence>
<keyword evidence="6 9" id="KW-1133">Transmembrane helix</keyword>
<keyword evidence="8 9" id="KW-0472">Membrane</keyword>
<reference evidence="11 12" key="1">
    <citation type="submission" date="2017-05" db="EMBL/GenBank/DDBJ databases">
        <title>Genome Analysis of Maritalea myrionectae HL2708#5.</title>
        <authorList>
            <consortium name="Cotde Inc.-PKNU"/>
            <person name="Jang D."/>
            <person name="Oh H.-M."/>
        </authorList>
    </citation>
    <scope>NUCLEOTIDE SEQUENCE [LARGE SCALE GENOMIC DNA]</scope>
    <source>
        <strain evidence="11 12">HL2708#5</strain>
        <plasmid evidence="12">phl2708y3</plasmid>
    </source>
</reference>
<proteinExistence type="inferred from homology"/>
<dbReference type="GO" id="GO:0015920">
    <property type="term" value="P:lipopolysaccharide transport"/>
    <property type="evidence" value="ECO:0007669"/>
    <property type="project" value="TreeGrafter"/>
</dbReference>
<evidence type="ECO:0000259" key="10">
    <source>
        <dbReference type="Pfam" id="PF01061"/>
    </source>
</evidence>
<keyword evidence="3" id="KW-0813">Transport</keyword>
<dbReference type="GO" id="GO:0005886">
    <property type="term" value="C:plasma membrane"/>
    <property type="evidence" value="ECO:0007669"/>
    <property type="project" value="UniProtKB-SubCell"/>
</dbReference>
<evidence type="ECO:0000313" key="11">
    <source>
        <dbReference type="EMBL" id="AVX06236.1"/>
    </source>
</evidence>
<evidence type="ECO:0000313" key="12">
    <source>
        <dbReference type="Proteomes" id="UP000258927"/>
    </source>
</evidence>
<feature type="transmembrane region" description="Helical" evidence="9">
    <location>
        <begin position="235"/>
        <end position="256"/>
    </location>
</feature>
<evidence type="ECO:0000256" key="3">
    <source>
        <dbReference type="ARBA" id="ARBA00022448"/>
    </source>
</evidence>
<dbReference type="KEGG" id="mmyr:MXMO3_03733"/>
<dbReference type="Proteomes" id="UP000258927">
    <property type="component" value="Plasmid pHL2708Y3"/>
</dbReference>
<feature type="transmembrane region" description="Helical" evidence="9">
    <location>
        <begin position="143"/>
        <end position="170"/>
    </location>
</feature>